<dbReference type="EMBL" id="JEMT01016371">
    <property type="protein sequence ID" value="EXX70841.1"/>
    <property type="molecule type" value="Genomic_DNA"/>
</dbReference>
<dbReference type="Proteomes" id="UP000022910">
    <property type="component" value="Unassembled WGS sequence"/>
</dbReference>
<keyword evidence="1" id="KW-0472">Membrane</keyword>
<keyword evidence="1" id="KW-1133">Transmembrane helix</keyword>
<evidence type="ECO:0000256" key="1">
    <source>
        <dbReference type="SAM" id="Phobius"/>
    </source>
</evidence>
<organism evidence="2 3">
    <name type="scientific">Rhizophagus irregularis (strain DAOM 197198w)</name>
    <name type="common">Glomus intraradices</name>
    <dbReference type="NCBI Taxonomy" id="1432141"/>
    <lineage>
        <taxon>Eukaryota</taxon>
        <taxon>Fungi</taxon>
        <taxon>Fungi incertae sedis</taxon>
        <taxon>Mucoromycota</taxon>
        <taxon>Glomeromycotina</taxon>
        <taxon>Glomeromycetes</taxon>
        <taxon>Glomerales</taxon>
        <taxon>Glomeraceae</taxon>
        <taxon>Rhizophagus</taxon>
    </lineage>
</organism>
<comment type="caution">
    <text evidence="2">The sequence shown here is derived from an EMBL/GenBank/DDBJ whole genome shotgun (WGS) entry which is preliminary data.</text>
</comment>
<dbReference type="AlphaFoldDB" id="A0A015LE56"/>
<reference evidence="2 3" key="1">
    <citation type="submission" date="2014-02" db="EMBL/GenBank/DDBJ databases">
        <title>Single nucleus genome sequencing reveals high similarity among nuclei of an endomycorrhizal fungus.</title>
        <authorList>
            <person name="Lin K."/>
            <person name="Geurts R."/>
            <person name="Zhang Z."/>
            <person name="Limpens E."/>
            <person name="Saunders D.G."/>
            <person name="Mu D."/>
            <person name="Pang E."/>
            <person name="Cao H."/>
            <person name="Cha H."/>
            <person name="Lin T."/>
            <person name="Zhou Q."/>
            <person name="Shang Y."/>
            <person name="Li Y."/>
            <person name="Ivanov S."/>
            <person name="Sharma T."/>
            <person name="Velzen R.V."/>
            <person name="Ruijter N.D."/>
            <person name="Aanen D.K."/>
            <person name="Win J."/>
            <person name="Kamoun S."/>
            <person name="Bisseling T."/>
            <person name="Huang S."/>
        </authorList>
    </citation>
    <scope>NUCLEOTIDE SEQUENCE [LARGE SCALE GENOMIC DNA]</scope>
    <source>
        <strain evidence="3">DAOM197198w</strain>
    </source>
</reference>
<name>A0A015LE56_RHIIW</name>
<gene>
    <name evidence="2" type="ORF">RirG_083830</name>
</gene>
<proteinExistence type="predicted"/>
<sequence>MVDVDFRDVMLSQVVFVILVMMKKLSQEVFAVMMTMMKMLLSQEVFVAIMMPRGFCHDDEDDDVVPALIL</sequence>
<keyword evidence="3" id="KW-1185">Reference proteome</keyword>
<dbReference type="HOGENOM" id="CLU_2759153_0_0_1"/>
<accession>A0A015LE56</accession>
<keyword evidence="1" id="KW-0812">Transmembrane</keyword>
<evidence type="ECO:0000313" key="2">
    <source>
        <dbReference type="EMBL" id="EXX70841.1"/>
    </source>
</evidence>
<feature type="transmembrane region" description="Helical" evidence="1">
    <location>
        <begin position="6"/>
        <end position="22"/>
    </location>
</feature>
<protein>
    <submittedName>
        <fullName evidence="2">Uncharacterized protein</fullName>
    </submittedName>
</protein>
<evidence type="ECO:0000313" key="3">
    <source>
        <dbReference type="Proteomes" id="UP000022910"/>
    </source>
</evidence>